<dbReference type="AlphaFoldDB" id="A0A4S2JNG6"/>
<feature type="compositionally biased region" description="Basic and acidic residues" evidence="1">
    <location>
        <begin position="234"/>
        <end position="244"/>
    </location>
</feature>
<feature type="compositionally biased region" description="Basic and acidic residues" evidence="1">
    <location>
        <begin position="201"/>
        <end position="218"/>
    </location>
</feature>
<feature type="compositionally biased region" description="Basic and acidic residues" evidence="1">
    <location>
        <begin position="408"/>
        <end position="422"/>
    </location>
</feature>
<organism evidence="2 3">
    <name type="scientific">Temnothorax longispinosus</name>
    <dbReference type="NCBI Taxonomy" id="300112"/>
    <lineage>
        <taxon>Eukaryota</taxon>
        <taxon>Metazoa</taxon>
        <taxon>Ecdysozoa</taxon>
        <taxon>Arthropoda</taxon>
        <taxon>Hexapoda</taxon>
        <taxon>Insecta</taxon>
        <taxon>Pterygota</taxon>
        <taxon>Neoptera</taxon>
        <taxon>Endopterygota</taxon>
        <taxon>Hymenoptera</taxon>
        <taxon>Apocrita</taxon>
        <taxon>Aculeata</taxon>
        <taxon>Formicoidea</taxon>
        <taxon>Formicidae</taxon>
        <taxon>Myrmicinae</taxon>
        <taxon>Temnothorax</taxon>
    </lineage>
</organism>
<feature type="region of interest" description="Disordered" evidence="1">
    <location>
        <begin position="1"/>
        <end position="23"/>
    </location>
</feature>
<feature type="compositionally biased region" description="Basic and acidic residues" evidence="1">
    <location>
        <begin position="175"/>
        <end position="187"/>
    </location>
</feature>
<dbReference type="Proteomes" id="UP000310200">
    <property type="component" value="Unassembled WGS sequence"/>
</dbReference>
<keyword evidence="3" id="KW-1185">Reference proteome</keyword>
<name>A0A4S2JNG6_9HYME</name>
<protein>
    <submittedName>
        <fullName evidence="2">Uncharacterized protein</fullName>
    </submittedName>
</protein>
<sequence length="746" mass="85455">MHYHTLCKTEKDREKERRKHDRNGTCTRMFHTPFVKRERVARNGHGVARSATSMSHQVARTGRAHGERHHNRWIMSGNSCQKGKNRIEKRALALASSADRLMSTRINLEAHLGTENCRTRKASSRGKRADANEIRIPAHARARMTRVKLGHVYDALSRFALPPFVRAGRRGVSRSTERSGVAERELTEGGEEDGASARARSARESEELRPRGKKDARQTLRAASAKWRRHLRKAEKLAHARTRGESGVIGAKRDEERQRVRRARYARPVDRPGRCWWIGGEVRREVARERPTTSNATAYWASTASNCLKPCGYGTKFGVRFKGIPSAALSSELTHAMAIAEFHEFADVAPQIAGIISSSPRVCTYVTRVRGSLSCTPRAAASSSENKEKERGREREREREKKRHNGERKKDNEDDRLNEGQRTKGRQKRRVPMQLRGFGALNVYASMWHASSRDESQAWSLYYSHAAAFRGCVRCIRTTGLALDIVGVVRIGRVPMAPMVFASNNNALLHDSPFTYPIQNNKPYVIALKKKDPRHVASGHEVRVLSNQRSSSTARVREGFLQMCKAACFQFELHMREYTPEHRKDEIIGFPHFILPGGISRTICTEIQRGINYAISYLMECSFKRYRGVETQRVHTCAFCTRENERTECLVDCERASATIRRYAINREYFLAQLASLQNNAGEMYDFTKTSLILALNALKYTILILYEGIELRSREPEKKFLWLIYLRRAFRFYKQQDSRFRNERP</sequence>
<comment type="caution">
    <text evidence="2">The sequence shown here is derived from an EMBL/GenBank/DDBJ whole genome shotgun (WGS) entry which is preliminary data.</text>
</comment>
<accession>A0A4S2JNG6</accession>
<feature type="compositionally biased region" description="Basic and acidic residues" evidence="1">
    <location>
        <begin position="385"/>
        <end position="399"/>
    </location>
</feature>
<evidence type="ECO:0000313" key="2">
    <source>
        <dbReference type="EMBL" id="TGZ37712.1"/>
    </source>
</evidence>
<gene>
    <name evidence="2" type="ORF">DBV15_02971</name>
</gene>
<evidence type="ECO:0000256" key="1">
    <source>
        <dbReference type="SAM" id="MobiDB-lite"/>
    </source>
</evidence>
<evidence type="ECO:0000313" key="3">
    <source>
        <dbReference type="Proteomes" id="UP000310200"/>
    </source>
</evidence>
<proteinExistence type="predicted"/>
<feature type="region of interest" description="Disordered" evidence="1">
    <location>
        <begin position="376"/>
        <end position="431"/>
    </location>
</feature>
<dbReference type="EMBL" id="QBLH01003519">
    <property type="protein sequence ID" value="TGZ37712.1"/>
    <property type="molecule type" value="Genomic_DNA"/>
</dbReference>
<feature type="region of interest" description="Disordered" evidence="1">
    <location>
        <begin position="169"/>
        <end position="246"/>
    </location>
</feature>
<reference evidence="2 3" key="1">
    <citation type="journal article" date="2019" name="Philos. Trans. R. Soc. Lond., B, Biol. Sci.">
        <title>Ant behaviour and brain gene expression of defending hosts depend on the ecological success of the intruding social parasite.</title>
        <authorList>
            <person name="Kaur R."/>
            <person name="Stoldt M."/>
            <person name="Jongepier E."/>
            <person name="Feldmeyer B."/>
            <person name="Menzel F."/>
            <person name="Bornberg-Bauer E."/>
            <person name="Foitzik S."/>
        </authorList>
    </citation>
    <scope>NUCLEOTIDE SEQUENCE [LARGE SCALE GENOMIC DNA]</scope>
    <source>
        <tissue evidence="2">Whole body</tissue>
    </source>
</reference>